<proteinExistence type="predicted"/>
<dbReference type="Proteomes" id="UP000232688">
    <property type="component" value="Unassembled WGS sequence"/>
</dbReference>
<reference evidence="1 2" key="1">
    <citation type="submission" date="2017-10" db="EMBL/GenBank/DDBJ databases">
        <title>Extensive intraspecific genome diversity in a model arbuscular mycorrhizal fungus.</title>
        <authorList>
            <person name="Chen E.C.H."/>
            <person name="Morin E."/>
            <person name="Baudet D."/>
            <person name="Noel J."/>
            <person name="Ndikumana S."/>
            <person name="Charron P."/>
            <person name="St-Onge C."/>
            <person name="Giorgi J."/>
            <person name="Grigoriev I.V."/>
            <person name="Roux C."/>
            <person name="Martin F.M."/>
            <person name="Corradi N."/>
        </authorList>
    </citation>
    <scope>NUCLEOTIDE SEQUENCE [LARGE SCALE GENOMIC DNA]</scope>
    <source>
        <strain evidence="1 2">A1</strain>
    </source>
</reference>
<dbReference type="EMBL" id="LLXH01003376">
    <property type="protein sequence ID" value="PKC54298.1"/>
    <property type="molecule type" value="Genomic_DNA"/>
</dbReference>
<evidence type="ECO:0000313" key="1">
    <source>
        <dbReference type="EMBL" id="PKC54298.1"/>
    </source>
</evidence>
<comment type="caution">
    <text evidence="1">The sequence shown here is derived from an EMBL/GenBank/DDBJ whole genome shotgun (WGS) entry which is preliminary data.</text>
</comment>
<gene>
    <name evidence="1" type="ORF">RhiirA1_477588</name>
</gene>
<accession>A0A2I1FIG5</accession>
<dbReference type="VEuPathDB" id="FungiDB:RhiirA1_477588"/>
<dbReference type="AlphaFoldDB" id="A0A2I1FIG5"/>
<protein>
    <submittedName>
        <fullName evidence="1">Uncharacterized protein</fullName>
    </submittedName>
</protein>
<name>A0A2I1FIG5_9GLOM</name>
<dbReference type="OrthoDB" id="10533148at2759"/>
<reference evidence="1 2" key="2">
    <citation type="submission" date="2017-10" db="EMBL/GenBank/DDBJ databases">
        <title>Genome analyses suggest a sexual origin of heterokaryosis in a supposedly ancient asexual fungus.</title>
        <authorList>
            <person name="Corradi N."/>
            <person name="Sedzielewska K."/>
            <person name="Noel J."/>
            <person name="Charron P."/>
            <person name="Farinelli L."/>
            <person name="Marton T."/>
            <person name="Kruger M."/>
            <person name="Pelin A."/>
            <person name="Brachmann A."/>
            <person name="Corradi N."/>
        </authorList>
    </citation>
    <scope>NUCLEOTIDE SEQUENCE [LARGE SCALE GENOMIC DNA]</scope>
    <source>
        <strain evidence="1 2">A1</strain>
    </source>
</reference>
<organism evidence="1 2">
    <name type="scientific">Rhizophagus irregularis</name>
    <dbReference type="NCBI Taxonomy" id="588596"/>
    <lineage>
        <taxon>Eukaryota</taxon>
        <taxon>Fungi</taxon>
        <taxon>Fungi incertae sedis</taxon>
        <taxon>Mucoromycota</taxon>
        <taxon>Glomeromycotina</taxon>
        <taxon>Glomeromycetes</taxon>
        <taxon>Glomerales</taxon>
        <taxon>Glomeraceae</taxon>
        <taxon>Rhizophagus</taxon>
    </lineage>
</organism>
<evidence type="ECO:0000313" key="2">
    <source>
        <dbReference type="Proteomes" id="UP000232688"/>
    </source>
</evidence>
<sequence>MSIHKPQFKSKKGKIHDYLKSITANIKSEQHLNLNNLDEQNKKTDFSANRNDELNHMKTNNKDVIDIEGQF</sequence>